<organism evidence="18">
    <name type="scientific">marine metagenome</name>
    <dbReference type="NCBI Taxonomy" id="408172"/>
    <lineage>
        <taxon>unclassified sequences</taxon>
        <taxon>metagenomes</taxon>
        <taxon>ecological metagenomes</taxon>
    </lineage>
</organism>
<evidence type="ECO:0000256" key="1">
    <source>
        <dbReference type="ARBA" id="ARBA00001974"/>
    </source>
</evidence>
<dbReference type="NCBIfam" id="TIGR00179">
    <property type="entry name" value="murB"/>
    <property type="match status" value="1"/>
</dbReference>
<comment type="catalytic activity">
    <reaction evidence="16">
        <text>UDP-N-acetyl-alpha-D-muramate + NADP(+) = UDP-N-acetyl-3-O-(1-carboxyvinyl)-alpha-D-glucosamine + NADPH + H(+)</text>
        <dbReference type="Rhea" id="RHEA:12248"/>
        <dbReference type="ChEBI" id="CHEBI:15378"/>
        <dbReference type="ChEBI" id="CHEBI:57783"/>
        <dbReference type="ChEBI" id="CHEBI:58349"/>
        <dbReference type="ChEBI" id="CHEBI:68483"/>
        <dbReference type="ChEBI" id="CHEBI:70757"/>
        <dbReference type="EC" id="1.3.1.98"/>
    </reaction>
</comment>
<evidence type="ECO:0000259" key="17">
    <source>
        <dbReference type="PROSITE" id="PS51387"/>
    </source>
</evidence>
<evidence type="ECO:0000256" key="14">
    <source>
        <dbReference type="ARBA" id="ARBA00023306"/>
    </source>
</evidence>
<evidence type="ECO:0000313" key="18">
    <source>
        <dbReference type="EMBL" id="SVA16088.1"/>
    </source>
</evidence>
<dbReference type="HAMAP" id="MF_00037">
    <property type="entry name" value="MurB"/>
    <property type="match status" value="1"/>
</dbReference>
<keyword evidence="8" id="KW-0285">Flavoprotein</keyword>
<dbReference type="UniPathway" id="UPA00219"/>
<evidence type="ECO:0000256" key="2">
    <source>
        <dbReference type="ARBA" id="ARBA00003921"/>
    </source>
</evidence>
<dbReference type="InterPro" id="IPR016169">
    <property type="entry name" value="FAD-bd_PCMH_sub2"/>
</dbReference>
<keyword evidence="6" id="KW-0963">Cytoplasm</keyword>
<dbReference type="PANTHER" id="PTHR21071">
    <property type="entry name" value="UDP-N-ACETYLENOLPYRUVOYLGLUCOSAMINE REDUCTASE"/>
    <property type="match status" value="1"/>
</dbReference>
<evidence type="ECO:0000256" key="11">
    <source>
        <dbReference type="ARBA" id="ARBA00022960"/>
    </source>
</evidence>
<dbReference type="EC" id="1.3.1.98" evidence="5"/>
<evidence type="ECO:0000256" key="10">
    <source>
        <dbReference type="ARBA" id="ARBA00022857"/>
    </source>
</evidence>
<comment type="function">
    <text evidence="2">Cell wall formation.</text>
</comment>
<evidence type="ECO:0000256" key="4">
    <source>
        <dbReference type="ARBA" id="ARBA00004752"/>
    </source>
</evidence>
<dbReference type="Gene3D" id="3.30.465.10">
    <property type="match status" value="1"/>
</dbReference>
<keyword evidence="14" id="KW-0131">Cell cycle</keyword>
<dbReference type="SUPFAM" id="SSF56194">
    <property type="entry name" value="Uridine diphospho-N-Acetylenolpyruvylglucosamine reductase, MurB, C-terminal domain"/>
    <property type="match status" value="1"/>
</dbReference>
<evidence type="ECO:0000256" key="15">
    <source>
        <dbReference type="ARBA" id="ARBA00023316"/>
    </source>
</evidence>
<dbReference type="GO" id="GO:0071555">
    <property type="term" value="P:cell wall organization"/>
    <property type="evidence" value="ECO:0007669"/>
    <property type="project" value="UniProtKB-KW"/>
</dbReference>
<dbReference type="GO" id="GO:0008762">
    <property type="term" value="F:UDP-N-acetylmuramate dehydrogenase activity"/>
    <property type="evidence" value="ECO:0007669"/>
    <property type="project" value="UniProtKB-EC"/>
</dbReference>
<feature type="domain" description="FAD-binding PCMH-type" evidence="17">
    <location>
        <begin position="1"/>
        <end position="146"/>
    </location>
</feature>
<reference evidence="18" key="1">
    <citation type="submission" date="2018-05" db="EMBL/GenBank/DDBJ databases">
        <authorList>
            <person name="Lanie J.A."/>
            <person name="Ng W.-L."/>
            <person name="Kazmierczak K.M."/>
            <person name="Andrzejewski T.M."/>
            <person name="Davidsen T.M."/>
            <person name="Wayne K.J."/>
            <person name="Tettelin H."/>
            <person name="Glass J.I."/>
            <person name="Rusch D."/>
            <person name="Podicherti R."/>
            <person name="Tsui H.-C.T."/>
            <person name="Winkler M.E."/>
        </authorList>
    </citation>
    <scope>NUCLEOTIDE SEQUENCE</scope>
</reference>
<dbReference type="Pfam" id="PF02873">
    <property type="entry name" value="MurB_C"/>
    <property type="match status" value="1"/>
</dbReference>
<dbReference type="InterPro" id="IPR036635">
    <property type="entry name" value="MurB_C_sf"/>
</dbReference>
<dbReference type="GO" id="GO:0005829">
    <property type="term" value="C:cytosol"/>
    <property type="evidence" value="ECO:0007669"/>
    <property type="project" value="TreeGrafter"/>
</dbReference>
<sequence length="297" mass="33211">MKEYPSKYILSGGSNILITKNIKGLVIHINIKGIHEESKKNNITEIVAFAGENWHSLVQWCLKRDLGGIENLSLIPGSVGAAPIQNIGAYGTELKDVIISCDAINRETGKIKTFNNKDCQFEYRTSIFKKNANYIVISIKLKLTNKKHNLNLSYKGIQDKLDESNIKIPTIQDISSAVIKIRNEKLPDPDKIGNSGSFFKNPIVSIDKIEELKANFNNVPFYSFHKNKYKIPAAWLIEKAGFKGKTFGDYGVHKDQALVLVNYKSAKGSDILNLSISIQKAVKLIFDIELEAEVSII</sequence>
<evidence type="ECO:0000256" key="8">
    <source>
        <dbReference type="ARBA" id="ARBA00022630"/>
    </source>
</evidence>
<accession>A0A381TKN2</accession>
<dbReference type="Gene3D" id="3.90.78.10">
    <property type="entry name" value="UDP-N-acetylenolpyruvoylglucosamine reductase, C-terminal domain"/>
    <property type="match status" value="1"/>
</dbReference>
<dbReference type="InterPro" id="IPR011601">
    <property type="entry name" value="MurB_C"/>
</dbReference>
<evidence type="ECO:0000256" key="12">
    <source>
        <dbReference type="ARBA" id="ARBA00022984"/>
    </source>
</evidence>
<comment type="pathway">
    <text evidence="4">Cell wall biogenesis; peptidoglycan biosynthesis.</text>
</comment>
<dbReference type="SUPFAM" id="SSF56176">
    <property type="entry name" value="FAD-binding/transporter-associated domain-like"/>
    <property type="match status" value="1"/>
</dbReference>
<dbReference type="GO" id="GO:0071949">
    <property type="term" value="F:FAD binding"/>
    <property type="evidence" value="ECO:0007669"/>
    <property type="project" value="InterPro"/>
</dbReference>
<keyword evidence="15" id="KW-0961">Cell wall biogenesis/degradation</keyword>
<dbReference type="InterPro" id="IPR006094">
    <property type="entry name" value="Oxid_FAD_bind_N"/>
</dbReference>
<dbReference type="PANTHER" id="PTHR21071:SF4">
    <property type="entry name" value="UDP-N-ACETYLENOLPYRUVOYLGLUCOSAMINE REDUCTASE"/>
    <property type="match status" value="1"/>
</dbReference>
<keyword evidence="12" id="KW-0573">Peptidoglycan synthesis</keyword>
<dbReference type="GO" id="GO:0051301">
    <property type="term" value="P:cell division"/>
    <property type="evidence" value="ECO:0007669"/>
    <property type="project" value="UniProtKB-KW"/>
</dbReference>
<dbReference type="AlphaFoldDB" id="A0A381TKN2"/>
<keyword evidence="13" id="KW-0560">Oxidoreductase</keyword>
<gene>
    <name evidence="18" type="ORF">METZ01_LOCUS68942</name>
</gene>
<evidence type="ECO:0000256" key="9">
    <source>
        <dbReference type="ARBA" id="ARBA00022827"/>
    </source>
</evidence>
<dbReference type="Gene3D" id="3.30.43.10">
    <property type="entry name" value="Uridine Diphospho-n-acetylenolpyruvylglucosamine Reductase, domain 2"/>
    <property type="match status" value="1"/>
</dbReference>
<dbReference type="GO" id="GO:0008360">
    <property type="term" value="P:regulation of cell shape"/>
    <property type="evidence" value="ECO:0007669"/>
    <property type="project" value="UniProtKB-KW"/>
</dbReference>
<dbReference type="GO" id="GO:0009252">
    <property type="term" value="P:peptidoglycan biosynthetic process"/>
    <property type="evidence" value="ECO:0007669"/>
    <property type="project" value="UniProtKB-UniPathway"/>
</dbReference>
<evidence type="ECO:0000256" key="5">
    <source>
        <dbReference type="ARBA" id="ARBA00012518"/>
    </source>
</evidence>
<comment type="cofactor">
    <cofactor evidence="1">
        <name>FAD</name>
        <dbReference type="ChEBI" id="CHEBI:57692"/>
    </cofactor>
</comment>
<dbReference type="EMBL" id="UINC01004680">
    <property type="protein sequence ID" value="SVA16088.1"/>
    <property type="molecule type" value="Genomic_DNA"/>
</dbReference>
<comment type="subcellular location">
    <subcellularLocation>
        <location evidence="3">Cytoplasm</location>
    </subcellularLocation>
</comment>
<protein>
    <recommendedName>
        <fullName evidence="5">UDP-N-acetylmuramate dehydrogenase</fullName>
        <ecNumber evidence="5">1.3.1.98</ecNumber>
    </recommendedName>
</protein>
<evidence type="ECO:0000256" key="6">
    <source>
        <dbReference type="ARBA" id="ARBA00022490"/>
    </source>
</evidence>
<keyword evidence="9" id="KW-0274">FAD</keyword>
<evidence type="ECO:0000256" key="16">
    <source>
        <dbReference type="ARBA" id="ARBA00048914"/>
    </source>
</evidence>
<keyword evidence="11" id="KW-0133">Cell shape</keyword>
<proteinExistence type="inferred from homology"/>
<evidence type="ECO:0000256" key="3">
    <source>
        <dbReference type="ARBA" id="ARBA00004496"/>
    </source>
</evidence>
<evidence type="ECO:0000256" key="13">
    <source>
        <dbReference type="ARBA" id="ARBA00023002"/>
    </source>
</evidence>
<dbReference type="PROSITE" id="PS51387">
    <property type="entry name" value="FAD_PCMH"/>
    <property type="match status" value="1"/>
</dbReference>
<keyword evidence="10" id="KW-0521">NADP</keyword>
<dbReference type="NCBIfam" id="NF000755">
    <property type="entry name" value="PRK00046.1"/>
    <property type="match status" value="1"/>
</dbReference>
<dbReference type="InterPro" id="IPR016167">
    <property type="entry name" value="FAD-bd_PCMH_sub1"/>
</dbReference>
<dbReference type="Pfam" id="PF01565">
    <property type="entry name" value="FAD_binding_4"/>
    <property type="match status" value="1"/>
</dbReference>
<dbReference type="InterPro" id="IPR016166">
    <property type="entry name" value="FAD-bd_PCMH"/>
</dbReference>
<name>A0A381TKN2_9ZZZZ</name>
<dbReference type="InterPro" id="IPR036318">
    <property type="entry name" value="FAD-bd_PCMH-like_sf"/>
</dbReference>
<dbReference type="InterPro" id="IPR003170">
    <property type="entry name" value="MurB"/>
</dbReference>
<keyword evidence="7" id="KW-0132">Cell division</keyword>
<evidence type="ECO:0000256" key="7">
    <source>
        <dbReference type="ARBA" id="ARBA00022618"/>
    </source>
</evidence>